<sequence length="272" mass="29420">MPRLCQNTDCCFAKMGGRQRVAAGAECCMFCDHEAMETACLAASGRRSVLRSLKAMTEPIFRNIALEQVPTEYKGHFSRGLASARFCGGFEGEACVFALQKTGGPARVEKRQAGSCLFCDPVAVGAKVDMLGGVEEIAGARTRADIQTLLKPKQRRLGAPATAAQKKIYRERVLADKARGRKHAGRPKERAAPGAVVDNSAPAPPAKRSAKAAGLERWALHCAWAQCEACGLMLARDLTQKSLTRDQKVTAPPLQCRRYRSARDHPAPKLAD</sequence>
<protein>
    <submittedName>
        <fullName evidence="2">Uncharacterized protein</fullName>
    </submittedName>
</protein>
<evidence type="ECO:0000313" key="3">
    <source>
        <dbReference type="Proteomes" id="UP001178507"/>
    </source>
</evidence>
<feature type="region of interest" description="Disordered" evidence="1">
    <location>
        <begin position="243"/>
        <end position="272"/>
    </location>
</feature>
<dbReference type="AlphaFoldDB" id="A0AA36IV49"/>
<accession>A0AA36IV49</accession>
<evidence type="ECO:0000313" key="2">
    <source>
        <dbReference type="EMBL" id="CAJ1394547.1"/>
    </source>
</evidence>
<dbReference type="EMBL" id="CAUJNA010002885">
    <property type="protein sequence ID" value="CAJ1394547.1"/>
    <property type="molecule type" value="Genomic_DNA"/>
</dbReference>
<gene>
    <name evidence="2" type="ORF">EVOR1521_LOCUS19175</name>
</gene>
<name>A0AA36IV49_9DINO</name>
<feature type="compositionally biased region" description="Basic and acidic residues" evidence="1">
    <location>
        <begin position="261"/>
        <end position="272"/>
    </location>
</feature>
<organism evidence="2 3">
    <name type="scientific">Effrenium voratum</name>
    <dbReference type="NCBI Taxonomy" id="2562239"/>
    <lineage>
        <taxon>Eukaryota</taxon>
        <taxon>Sar</taxon>
        <taxon>Alveolata</taxon>
        <taxon>Dinophyceae</taxon>
        <taxon>Suessiales</taxon>
        <taxon>Symbiodiniaceae</taxon>
        <taxon>Effrenium</taxon>
    </lineage>
</organism>
<evidence type="ECO:0000256" key="1">
    <source>
        <dbReference type="SAM" id="MobiDB-lite"/>
    </source>
</evidence>
<reference evidence="2" key="1">
    <citation type="submission" date="2023-08" db="EMBL/GenBank/DDBJ databases">
        <authorList>
            <person name="Chen Y."/>
            <person name="Shah S."/>
            <person name="Dougan E. K."/>
            <person name="Thang M."/>
            <person name="Chan C."/>
        </authorList>
    </citation>
    <scope>NUCLEOTIDE SEQUENCE</scope>
</reference>
<feature type="region of interest" description="Disordered" evidence="1">
    <location>
        <begin position="175"/>
        <end position="209"/>
    </location>
</feature>
<feature type="non-terminal residue" evidence="2">
    <location>
        <position position="1"/>
    </location>
</feature>
<comment type="caution">
    <text evidence="2">The sequence shown here is derived from an EMBL/GenBank/DDBJ whole genome shotgun (WGS) entry which is preliminary data.</text>
</comment>
<proteinExistence type="predicted"/>
<keyword evidence="3" id="KW-1185">Reference proteome</keyword>
<dbReference type="Proteomes" id="UP001178507">
    <property type="component" value="Unassembled WGS sequence"/>
</dbReference>